<dbReference type="SUPFAM" id="SSF55729">
    <property type="entry name" value="Acyl-CoA N-acyltransferases (Nat)"/>
    <property type="match status" value="1"/>
</dbReference>
<dbReference type="GO" id="GO:0016747">
    <property type="term" value="F:acyltransferase activity, transferring groups other than amino-acyl groups"/>
    <property type="evidence" value="ECO:0007669"/>
    <property type="project" value="InterPro"/>
</dbReference>
<dbReference type="Gene3D" id="3.40.630.30">
    <property type="match status" value="1"/>
</dbReference>
<evidence type="ECO:0000313" key="1">
    <source>
        <dbReference type="EMBL" id="VYT08409.1"/>
    </source>
</evidence>
<dbReference type="InterPro" id="IPR016181">
    <property type="entry name" value="Acyl_CoA_acyltransferase"/>
</dbReference>
<dbReference type="RefSeq" id="WP_006567243.1">
    <property type="nucleotide sequence ID" value="NZ_BAABZP010000001.1"/>
</dbReference>
<gene>
    <name evidence="1" type="ORF">ACLFYP115_01580</name>
</gene>
<keyword evidence="1" id="KW-0012">Acyltransferase</keyword>
<reference evidence="1" key="1">
    <citation type="submission" date="2019-11" db="EMBL/GenBank/DDBJ databases">
        <authorList>
            <person name="Feng L."/>
        </authorList>
    </citation>
    <scope>NUCLEOTIDE SEQUENCE</scope>
    <source>
        <strain evidence="1">AcaccaeLFYP115</strain>
    </source>
</reference>
<dbReference type="PANTHER" id="PTHR43451">
    <property type="entry name" value="ACETYLTRANSFERASE (GNAT) FAMILY PROTEIN"/>
    <property type="match status" value="1"/>
</dbReference>
<dbReference type="PROSITE" id="PS51186">
    <property type="entry name" value="GNAT"/>
    <property type="match status" value="1"/>
</dbReference>
<protein>
    <submittedName>
        <fullName evidence="1">Putative acyltransferase</fullName>
    </submittedName>
</protein>
<dbReference type="CDD" id="cd04301">
    <property type="entry name" value="NAT_SF"/>
    <property type="match status" value="1"/>
</dbReference>
<dbReference type="Pfam" id="PF13673">
    <property type="entry name" value="Acetyltransf_10"/>
    <property type="match status" value="1"/>
</dbReference>
<accession>A0A6N2TTS3</accession>
<dbReference type="InterPro" id="IPR052564">
    <property type="entry name" value="N-acetyltrans/Recomb-assoc"/>
</dbReference>
<proteinExistence type="predicted"/>
<dbReference type="InterPro" id="IPR000182">
    <property type="entry name" value="GNAT_dom"/>
</dbReference>
<keyword evidence="1" id="KW-0808">Transferase</keyword>
<sequence>MRMEIARLYRSRSQEAMDLVWETFLKFEAPEYSEEGILTFHDFIRNERELERLEIFGAEIDGAVVGVLAMRGNHISLFFVEEKIQKQGIGRALWNYFLAQSRTEQITVNASPYAVPVYEKLGFQAVDDEQLTDGIRYTPMTLNR</sequence>
<organism evidence="1">
    <name type="scientific">Anaerostipes caccae</name>
    <dbReference type="NCBI Taxonomy" id="105841"/>
    <lineage>
        <taxon>Bacteria</taxon>
        <taxon>Bacillati</taxon>
        <taxon>Bacillota</taxon>
        <taxon>Clostridia</taxon>
        <taxon>Lachnospirales</taxon>
        <taxon>Lachnospiraceae</taxon>
        <taxon>Anaerostipes</taxon>
    </lineage>
</organism>
<name>A0A6N2TTS3_9FIRM</name>
<dbReference type="AlphaFoldDB" id="A0A6N2TTS3"/>
<dbReference type="PANTHER" id="PTHR43451:SF1">
    <property type="entry name" value="ACETYLTRANSFERASE"/>
    <property type="match status" value="1"/>
</dbReference>
<dbReference type="EMBL" id="CACRSQ010000003">
    <property type="protein sequence ID" value="VYT08409.1"/>
    <property type="molecule type" value="Genomic_DNA"/>
</dbReference>